<dbReference type="Pfam" id="PF02518">
    <property type="entry name" value="HATPase_c"/>
    <property type="match status" value="1"/>
</dbReference>
<dbReference type="Gene3D" id="6.10.340.10">
    <property type="match status" value="1"/>
</dbReference>
<dbReference type="RefSeq" id="WP_089322088.1">
    <property type="nucleotide sequence ID" value="NZ_FZOB01000001.1"/>
</dbReference>
<evidence type="ECO:0000256" key="2">
    <source>
        <dbReference type="ARBA" id="ARBA00004141"/>
    </source>
</evidence>
<sequence length="655" mass="74461">MLKSKRVRKRILNIAGLLTGFFILAFFGTKFLSWISGKFYLSNPSFHILFSINLLLLLVIFVFLIRNIFLLFVPYRSTRLRFKLVTAFSLLILGPALFSVFISTNFINRGLDRLFKLQMKRSIETAVSVGSATFDLLSDDVASFLKTFPSFKRVNLKKSGFEGICRITGEKVECRGKIDINPDLVKNVVDVSGIYSRLNRKNRSLTVCIKRGGRYYCALKKLPEKFMKNLSQLEQLKLDYSLMKSYEKPIKGVYTATFFVMGVLVLVGAFWFARYFEKMINVPVEALYRATRKISTGNLDVKIEVEGTDELRNVISAFNYMVEQLKALKNRLEMEKRYIENIINAISPAVITISKDGQIISFNSAAKTMLGDLKRGISPMKAFKDFPEFRAFLSKLIVSGGGREEVKEIIDGKERIFSVEVVKLPDEGFVVIIEDITKIVSAQKMSAWREVAQRLAHEIKNPLTPISLSAERIKRIIGKQDFPQEKKEIIDRAVSLILEEVESIRRLIDEFRMFARLPLPDKRLEDINKLINDFVSSYKEKISVVIDLASDIPAVPVDKRLLREVLLNLMENSIDAGADTVYITTTYRDNKVFIVFRDNGPGVPEELGDTVFSPHISTKKTGWGLGLAIAKKIVEDHGGKIFLADRNTFIIELPV</sequence>
<evidence type="ECO:0000313" key="14">
    <source>
        <dbReference type="EMBL" id="SNR59187.1"/>
    </source>
</evidence>
<dbReference type="InterPro" id="IPR050398">
    <property type="entry name" value="HssS/ArlS-like"/>
</dbReference>
<evidence type="ECO:0000259" key="12">
    <source>
        <dbReference type="PROSITE" id="PS50112"/>
    </source>
</evidence>
<evidence type="ECO:0000256" key="5">
    <source>
        <dbReference type="ARBA" id="ARBA00022679"/>
    </source>
</evidence>
<dbReference type="PRINTS" id="PR00344">
    <property type="entry name" value="BCTRLSENSOR"/>
</dbReference>
<proteinExistence type="predicted"/>
<gene>
    <name evidence="14" type="ORF">SAMN06265340_10150</name>
</gene>
<dbReference type="CDD" id="cd06225">
    <property type="entry name" value="HAMP"/>
    <property type="match status" value="1"/>
</dbReference>
<dbReference type="InterPro" id="IPR036890">
    <property type="entry name" value="HATPase_C_sf"/>
</dbReference>
<dbReference type="InterPro" id="IPR017232">
    <property type="entry name" value="NtrY"/>
</dbReference>
<keyword evidence="4" id="KW-0597">Phosphoprotein</keyword>
<dbReference type="SMART" id="SM00387">
    <property type="entry name" value="HATPase_c"/>
    <property type="match status" value="1"/>
</dbReference>
<dbReference type="EC" id="2.7.13.3" evidence="3"/>
<keyword evidence="8 10" id="KW-1133">Transmembrane helix</keyword>
<feature type="transmembrane region" description="Helical" evidence="10">
    <location>
        <begin position="252"/>
        <end position="273"/>
    </location>
</feature>
<organism evidence="14 15">
    <name type="scientific">Desulfurobacterium atlanticum</name>
    <dbReference type="NCBI Taxonomy" id="240169"/>
    <lineage>
        <taxon>Bacteria</taxon>
        <taxon>Pseudomonadati</taxon>
        <taxon>Aquificota</taxon>
        <taxon>Aquificia</taxon>
        <taxon>Desulfurobacteriales</taxon>
        <taxon>Desulfurobacteriaceae</taxon>
        <taxon>Desulfurobacterium</taxon>
    </lineage>
</organism>
<dbReference type="Pfam" id="PF00672">
    <property type="entry name" value="HAMP"/>
    <property type="match status" value="1"/>
</dbReference>
<dbReference type="InterPro" id="IPR013767">
    <property type="entry name" value="PAS_fold"/>
</dbReference>
<keyword evidence="15" id="KW-1185">Reference proteome</keyword>
<dbReference type="PANTHER" id="PTHR45528:SF9">
    <property type="entry name" value="SENSOR HISTIDINE KINASE YBDK"/>
    <property type="match status" value="1"/>
</dbReference>
<evidence type="ECO:0000256" key="10">
    <source>
        <dbReference type="SAM" id="Phobius"/>
    </source>
</evidence>
<dbReference type="PROSITE" id="PS50109">
    <property type="entry name" value="HIS_KIN"/>
    <property type="match status" value="1"/>
</dbReference>
<dbReference type="Pfam" id="PF00512">
    <property type="entry name" value="HisKA"/>
    <property type="match status" value="1"/>
</dbReference>
<dbReference type="InterPro" id="IPR003594">
    <property type="entry name" value="HATPase_dom"/>
</dbReference>
<dbReference type="SMART" id="SM00304">
    <property type="entry name" value="HAMP"/>
    <property type="match status" value="1"/>
</dbReference>
<keyword evidence="9 10" id="KW-0472">Membrane</keyword>
<feature type="domain" description="PAS" evidence="12">
    <location>
        <begin position="335"/>
        <end position="371"/>
    </location>
</feature>
<dbReference type="InterPro" id="IPR005467">
    <property type="entry name" value="His_kinase_dom"/>
</dbReference>
<evidence type="ECO:0000256" key="9">
    <source>
        <dbReference type="ARBA" id="ARBA00023136"/>
    </source>
</evidence>
<dbReference type="PANTHER" id="PTHR45528">
    <property type="entry name" value="SENSOR HISTIDINE KINASE CPXA"/>
    <property type="match status" value="1"/>
</dbReference>
<keyword evidence="6 10" id="KW-0812">Transmembrane</keyword>
<dbReference type="OrthoDB" id="9815750at2"/>
<feature type="domain" description="HAMP" evidence="13">
    <location>
        <begin position="278"/>
        <end position="330"/>
    </location>
</feature>
<feature type="transmembrane region" description="Helical" evidence="10">
    <location>
        <begin position="12"/>
        <end position="36"/>
    </location>
</feature>
<evidence type="ECO:0000256" key="7">
    <source>
        <dbReference type="ARBA" id="ARBA00022777"/>
    </source>
</evidence>
<dbReference type="Gene3D" id="3.30.565.10">
    <property type="entry name" value="Histidine kinase-like ATPase, C-terminal domain"/>
    <property type="match status" value="1"/>
</dbReference>
<feature type="domain" description="Histidine kinase" evidence="11">
    <location>
        <begin position="454"/>
        <end position="655"/>
    </location>
</feature>
<comment type="catalytic activity">
    <reaction evidence="1">
        <text>ATP + protein L-histidine = ADP + protein N-phospho-L-histidine.</text>
        <dbReference type="EC" id="2.7.13.3"/>
    </reaction>
</comment>
<accession>A0A238XJT8</accession>
<evidence type="ECO:0000256" key="4">
    <source>
        <dbReference type="ARBA" id="ARBA00022553"/>
    </source>
</evidence>
<dbReference type="PROSITE" id="PS50112">
    <property type="entry name" value="PAS"/>
    <property type="match status" value="1"/>
</dbReference>
<dbReference type="Pfam" id="PF00989">
    <property type="entry name" value="PAS"/>
    <property type="match status" value="1"/>
</dbReference>
<dbReference type="CDD" id="cd00130">
    <property type="entry name" value="PAS"/>
    <property type="match status" value="1"/>
</dbReference>
<dbReference type="PIRSF" id="PIRSF037532">
    <property type="entry name" value="STHK_NtrY"/>
    <property type="match status" value="1"/>
</dbReference>
<dbReference type="EMBL" id="FZOB01000001">
    <property type="protein sequence ID" value="SNR59187.1"/>
    <property type="molecule type" value="Genomic_DNA"/>
</dbReference>
<feature type="transmembrane region" description="Helical" evidence="10">
    <location>
        <begin position="48"/>
        <end position="72"/>
    </location>
</feature>
<dbReference type="InterPro" id="IPR000014">
    <property type="entry name" value="PAS"/>
</dbReference>
<dbReference type="SUPFAM" id="SSF55874">
    <property type="entry name" value="ATPase domain of HSP90 chaperone/DNA topoisomerase II/histidine kinase"/>
    <property type="match status" value="1"/>
</dbReference>
<evidence type="ECO:0000259" key="11">
    <source>
        <dbReference type="PROSITE" id="PS50109"/>
    </source>
</evidence>
<evidence type="ECO:0000313" key="15">
    <source>
        <dbReference type="Proteomes" id="UP000198405"/>
    </source>
</evidence>
<dbReference type="PROSITE" id="PS50885">
    <property type="entry name" value="HAMP"/>
    <property type="match status" value="1"/>
</dbReference>
<dbReference type="InterPro" id="IPR036097">
    <property type="entry name" value="HisK_dim/P_sf"/>
</dbReference>
<dbReference type="AlphaFoldDB" id="A0A238XJT8"/>
<dbReference type="GO" id="GO:0006355">
    <property type="term" value="P:regulation of DNA-templated transcription"/>
    <property type="evidence" value="ECO:0007669"/>
    <property type="project" value="InterPro"/>
</dbReference>
<dbReference type="Proteomes" id="UP000198405">
    <property type="component" value="Unassembled WGS sequence"/>
</dbReference>
<evidence type="ECO:0000256" key="8">
    <source>
        <dbReference type="ARBA" id="ARBA00022989"/>
    </source>
</evidence>
<dbReference type="SUPFAM" id="SSF55785">
    <property type="entry name" value="PYP-like sensor domain (PAS domain)"/>
    <property type="match status" value="1"/>
</dbReference>
<evidence type="ECO:0000256" key="1">
    <source>
        <dbReference type="ARBA" id="ARBA00000085"/>
    </source>
</evidence>
<dbReference type="SUPFAM" id="SSF158472">
    <property type="entry name" value="HAMP domain-like"/>
    <property type="match status" value="1"/>
</dbReference>
<evidence type="ECO:0000259" key="13">
    <source>
        <dbReference type="PROSITE" id="PS50885"/>
    </source>
</evidence>
<evidence type="ECO:0000256" key="6">
    <source>
        <dbReference type="ARBA" id="ARBA00022692"/>
    </source>
</evidence>
<dbReference type="Gene3D" id="3.30.450.20">
    <property type="entry name" value="PAS domain"/>
    <property type="match status" value="1"/>
</dbReference>
<keyword evidence="5" id="KW-0808">Transferase</keyword>
<dbReference type="GO" id="GO:0016020">
    <property type="term" value="C:membrane"/>
    <property type="evidence" value="ECO:0007669"/>
    <property type="project" value="UniProtKB-SubCell"/>
</dbReference>
<evidence type="ECO:0000256" key="3">
    <source>
        <dbReference type="ARBA" id="ARBA00012438"/>
    </source>
</evidence>
<reference evidence="15" key="1">
    <citation type="submission" date="2017-06" db="EMBL/GenBank/DDBJ databases">
        <authorList>
            <person name="Varghese N."/>
            <person name="Submissions S."/>
        </authorList>
    </citation>
    <scope>NUCLEOTIDE SEQUENCE [LARGE SCALE GENOMIC DNA]</scope>
    <source>
        <strain evidence="15">DSM 15668</strain>
    </source>
</reference>
<dbReference type="GO" id="GO:0000155">
    <property type="term" value="F:phosphorelay sensor kinase activity"/>
    <property type="evidence" value="ECO:0007669"/>
    <property type="project" value="InterPro"/>
</dbReference>
<dbReference type="Gene3D" id="1.10.287.130">
    <property type="match status" value="1"/>
</dbReference>
<dbReference type="InterPro" id="IPR003660">
    <property type="entry name" value="HAMP_dom"/>
</dbReference>
<name>A0A238XJT8_9BACT</name>
<dbReference type="InterPro" id="IPR004358">
    <property type="entry name" value="Sig_transdc_His_kin-like_C"/>
</dbReference>
<dbReference type="InterPro" id="IPR035965">
    <property type="entry name" value="PAS-like_dom_sf"/>
</dbReference>
<dbReference type="SMART" id="SM00388">
    <property type="entry name" value="HisKA"/>
    <property type="match status" value="1"/>
</dbReference>
<keyword evidence="7 14" id="KW-0418">Kinase</keyword>
<dbReference type="InterPro" id="IPR003661">
    <property type="entry name" value="HisK_dim/P_dom"/>
</dbReference>
<feature type="transmembrane region" description="Helical" evidence="10">
    <location>
        <begin position="84"/>
        <end position="107"/>
    </location>
</feature>
<dbReference type="CDD" id="cd00082">
    <property type="entry name" value="HisKA"/>
    <property type="match status" value="1"/>
</dbReference>
<protein>
    <recommendedName>
        <fullName evidence="3">histidine kinase</fullName>
        <ecNumber evidence="3">2.7.13.3</ecNumber>
    </recommendedName>
</protein>
<dbReference type="SUPFAM" id="SSF47384">
    <property type="entry name" value="Homodimeric domain of signal transducing histidine kinase"/>
    <property type="match status" value="1"/>
</dbReference>
<comment type="subcellular location">
    <subcellularLocation>
        <location evidence="2">Membrane</location>
        <topology evidence="2">Multi-pass membrane protein</topology>
    </subcellularLocation>
</comment>